<proteinExistence type="inferred from homology"/>
<keyword evidence="2" id="KW-0963">Cytoplasm</keyword>
<evidence type="ECO:0000313" key="4">
    <source>
        <dbReference type="Proteomes" id="UP000254492"/>
    </source>
</evidence>
<comment type="caution">
    <text evidence="2">Once thought to be involved in copper homeostasis, experiments in E.coli have shown this is not the case.</text>
</comment>
<evidence type="ECO:0000313" key="3">
    <source>
        <dbReference type="EMBL" id="RDS59702.1"/>
    </source>
</evidence>
<reference evidence="3 4" key="1">
    <citation type="submission" date="2018-07" db="EMBL/GenBank/DDBJ databases">
        <title>Genome-based reclassification of Weissella jogaejeotgali as Weissella thailandensis.</title>
        <authorList>
            <person name="Chun J."/>
            <person name="Kim B.-Y."/>
            <person name="Kwak M.-J."/>
        </authorList>
    </citation>
    <scope>NUCLEOTIDE SEQUENCE [LARGE SCALE GENOMIC DNA]</scope>
    <source>
        <strain evidence="3 4">KCTC 3751</strain>
    </source>
</reference>
<dbReference type="RefSeq" id="WP_115470777.1">
    <property type="nucleotide sequence ID" value="NZ_BJEC01000006.1"/>
</dbReference>
<dbReference type="Gene3D" id="3.20.20.380">
    <property type="entry name" value="Copper homeostasis (CutC) domain"/>
    <property type="match status" value="1"/>
</dbReference>
<dbReference type="Pfam" id="PF03932">
    <property type="entry name" value="CutC"/>
    <property type="match status" value="1"/>
</dbReference>
<evidence type="ECO:0000256" key="2">
    <source>
        <dbReference type="HAMAP-Rule" id="MF_00795"/>
    </source>
</evidence>
<dbReference type="InterPro" id="IPR005627">
    <property type="entry name" value="CutC-like"/>
</dbReference>
<dbReference type="Proteomes" id="UP000254492">
    <property type="component" value="Unassembled WGS sequence"/>
</dbReference>
<organism evidence="3 4">
    <name type="scientific">Weissella thailandensis</name>
    <dbReference type="NCBI Taxonomy" id="89061"/>
    <lineage>
        <taxon>Bacteria</taxon>
        <taxon>Bacillati</taxon>
        <taxon>Bacillota</taxon>
        <taxon>Bacilli</taxon>
        <taxon>Lactobacillales</taxon>
        <taxon>Lactobacillaceae</taxon>
        <taxon>Weissella</taxon>
    </lineage>
</organism>
<comment type="caution">
    <text evidence="3">The sequence shown here is derived from an EMBL/GenBank/DDBJ whole genome shotgun (WGS) entry which is preliminary data.</text>
</comment>
<evidence type="ECO:0000256" key="1">
    <source>
        <dbReference type="ARBA" id="ARBA00007768"/>
    </source>
</evidence>
<accession>A0ABX9I559</accession>
<dbReference type="PANTHER" id="PTHR12598">
    <property type="entry name" value="COPPER HOMEOSTASIS PROTEIN CUTC"/>
    <property type="match status" value="1"/>
</dbReference>
<comment type="subcellular location">
    <subcellularLocation>
        <location evidence="2">Cytoplasm</location>
    </subcellularLocation>
</comment>
<dbReference type="EMBL" id="QRAY01000006">
    <property type="protein sequence ID" value="RDS59702.1"/>
    <property type="molecule type" value="Genomic_DNA"/>
</dbReference>
<dbReference type="PANTHER" id="PTHR12598:SF0">
    <property type="entry name" value="COPPER HOMEOSTASIS PROTEIN CUTC HOMOLOG"/>
    <property type="match status" value="1"/>
</dbReference>
<dbReference type="SUPFAM" id="SSF110395">
    <property type="entry name" value="CutC-like"/>
    <property type="match status" value="1"/>
</dbReference>
<comment type="similarity">
    <text evidence="1 2">Belongs to the CutC family.</text>
</comment>
<dbReference type="HAMAP" id="MF_00795">
    <property type="entry name" value="CutC"/>
    <property type="match status" value="1"/>
</dbReference>
<dbReference type="InterPro" id="IPR036822">
    <property type="entry name" value="CutC-like_dom_sf"/>
</dbReference>
<protein>
    <recommendedName>
        <fullName evidence="2">PF03932 family protein CutC</fullName>
    </recommendedName>
</protein>
<sequence>MEKEIALADIPTMEAAINAGVNRVELNANLEVGGLTPDPDTVARAVQLAAKSDIDLVVMIRPRAGNFNYNYDEIETMRQSILTFKSLGVQTVTFGIVDEKGRLARHHMLKLLEASKPMKVVCHMAFDAIDSTCQLQALQWLHQYGVIRVLTHGGALQAGIQETLPHLQEIVAMAPNGLTIMPGGGVSYMNATEIATVLGVKDVHGSKIVRLPRVKDRQACN</sequence>
<gene>
    <name evidence="2" type="primary">cutC</name>
    <name evidence="3" type="ORF">DWV05_03860</name>
</gene>
<keyword evidence="4" id="KW-1185">Reference proteome</keyword>
<name>A0ABX9I559_9LACO</name>